<sequence length="97" mass="10305">MVQVGVTPNQLRRAAADMGDLSTQVSGILRRLESGLSGYGAAWGNDSYGNSFAAGARGYNSANSNLQDGLGKLSQTLESYSSGQYRAADELQQQDHF</sequence>
<dbReference type="Pfam" id="PF06013">
    <property type="entry name" value="WXG100"/>
    <property type="match status" value="1"/>
</dbReference>
<organism evidence="1 2">
    <name type="scientific">Nocardia albiluteola</name>
    <dbReference type="NCBI Taxonomy" id="2842303"/>
    <lineage>
        <taxon>Bacteria</taxon>
        <taxon>Bacillati</taxon>
        <taxon>Actinomycetota</taxon>
        <taxon>Actinomycetes</taxon>
        <taxon>Mycobacteriales</taxon>
        <taxon>Nocardiaceae</taxon>
        <taxon>Nocardia</taxon>
    </lineage>
</organism>
<dbReference type="Proteomes" id="UP000733379">
    <property type="component" value="Unassembled WGS sequence"/>
</dbReference>
<dbReference type="Gene3D" id="1.10.287.1060">
    <property type="entry name" value="ESAT-6-like"/>
    <property type="match status" value="1"/>
</dbReference>
<dbReference type="InterPro" id="IPR036689">
    <property type="entry name" value="ESAT-6-like_sf"/>
</dbReference>
<name>A0ABS6BAU5_9NOCA</name>
<protein>
    <submittedName>
        <fullName evidence="1">WXG100 family type VII secretion target</fullName>
    </submittedName>
</protein>
<dbReference type="RefSeq" id="WP_215923500.1">
    <property type="nucleotide sequence ID" value="NZ_JAHKNI010000021.1"/>
</dbReference>
<gene>
    <name evidence="1" type="ORF">KO481_38605</name>
</gene>
<evidence type="ECO:0000313" key="2">
    <source>
        <dbReference type="Proteomes" id="UP000733379"/>
    </source>
</evidence>
<keyword evidence="2" id="KW-1185">Reference proteome</keyword>
<reference evidence="1 2" key="1">
    <citation type="submission" date="2021-06" db="EMBL/GenBank/DDBJ databases">
        <title>Actinomycetes sequencing.</title>
        <authorList>
            <person name="Shan Q."/>
        </authorList>
    </citation>
    <scope>NUCLEOTIDE SEQUENCE [LARGE SCALE GENOMIC DNA]</scope>
    <source>
        <strain evidence="1 2">NEAU-G5</strain>
    </source>
</reference>
<dbReference type="EMBL" id="JAHKNI010000021">
    <property type="protein sequence ID" value="MBU3067422.1"/>
    <property type="molecule type" value="Genomic_DNA"/>
</dbReference>
<accession>A0ABS6BAU5</accession>
<dbReference type="InterPro" id="IPR010310">
    <property type="entry name" value="T7SS_ESAT-6-like"/>
</dbReference>
<dbReference type="SUPFAM" id="SSF140453">
    <property type="entry name" value="EsxAB dimer-like"/>
    <property type="match status" value="1"/>
</dbReference>
<proteinExistence type="predicted"/>
<evidence type="ECO:0000313" key="1">
    <source>
        <dbReference type="EMBL" id="MBU3067422.1"/>
    </source>
</evidence>
<comment type="caution">
    <text evidence="1">The sequence shown here is derived from an EMBL/GenBank/DDBJ whole genome shotgun (WGS) entry which is preliminary data.</text>
</comment>